<dbReference type="InterPro" id="IPR052377">
    <property type="entry name" value="Mitochondrial_ECH-domain"/>
</dbReference>
<keyword evidence="1" id="KW-0276">Fatty acid metabolism</keyword>
<dbReference type="PANTHER" id="PTHR43602:SF1">
    <property type="entry name" value="ENOYL-COA HYDRATASE DOMAIN-CONTAINING PROTEIN 3, MITOCHONDRIAL"/>
    <property type="match status" value="1"/>
</dbReference>
<proteinExistence type="predicted"/>
<dbReference type="PANTHER" id="PTHR43602">
    <property type="match status" value="1"/>
</dbReference>
<organism evidence="3 4">
    <name type="scientific">Manduca sexta</name>
    <name type="common">Tobacco hawkmoth</name>
    <name type="synonym">Tobacco hornworm</name>
    <dbReference type="NCBI Taxonomy" id="7130"/>
    <lineage>
        <taxon>Eukaryota</taxon>
        <taxon>Metazoa</taxon>
        <taxon>Ecdysozoa</taxon>
        <taxon>Arthropoda</taxon>
        <taxon>Hexapoda</taxon>
        <taxon>Insecta</taxon>
        <taxon>Pterygota</taxon>
        <taxon>Neoptera</taxon>
        <taxon>Endopterygota</taxon>
        <taxon>Lepidoptera</taxon>
        <taxon>Glossata</taxon>
        <taxon>Ditrysia</taxon>
        <taxon>Bombycoidea</taxon>
        <taxon>Sphingidae</taxon>
        <taxon>Sphinginae</taxon>
        <taxon>Sphingini</taxon>
        <taxon>Manduca</taxon>
    </lineage>
</organism>
<dbReference type="EMBL" id="JH668301">
    <property type="protein sequence ID" value="KAG6443235.1"/>
    <property type="molecule type" value="Genomic_DNA"/>
</dbReference>
<accession>A0A921YPY9</accession>
<reference evidence="3" key="2">
    <citation type="submission" date="2020-12" db="EMBL/GenBank/DDBJ databases">
        <authorList>
            <person name="Kanost M."/>
        </authorList>
    </citation>
    <scope>NUCLEOTIDE SEQUENCE</scope>
</reference>
<reference evidence="3" key="1">
    <citation type="journal article" date="2016" name="Insect Biochem. Mol. Biol.">
        <title>Multifaceted biological insights from a draft genome sequence of the tobacco hornworm moth, Manduca sexta.</title>
        <authorList>
            <person name="Kanost M.R."/>
            <person name="Arrese E.L."/>
            <person name="Cao X."/>
            <person name="Chen Y.R."/>
            <person name="Chellapilla S."/>
            <person name="Goldsmith M.R."/>
            <person name="Grosse-Wilde E."/>
            <person name="Heckel D.G."/>
            <person name="Herndon N."/>
            <person name="Jiang H."/>
            <person name="Papanicolaou A."/>
            <person name="Qu J."/>
            <person name="Soulages J.L."/>
            <person name="Vogel H."/>
            <person name="Walters J."/>
            <person name="Waterhouse R.M."/>
            <person name="Ahn S.J."/>
            <person name="Almeida F.C."/>
            <person name="An C."/>
            <person name="Aqrawi P."/>
            <person name="Bretschneider A."/>
            <person name="Bryant W.B."/>
            <person name="Bucks S."/>
            <person name="Chao H."/>
            <person name="Chevignon G."/>
            <person name="Christen J.M."/>
            <person name="Clarke D.F."/>
            <person name="Dittmer N.T."/>
            <person name="Ferguson L.C.F."/>
            <person name="Garavelou S."/>
            <person name="Gordon K.H.J."/>
            <person name="Gunaratna R.T."/>
            <person name="Han Y."/>
            <person name="Hauser F."/>
            <person name="He Y."/>
            <person name="Heidel-Fischer H."/>
            <person name="Hirsh A."/>
            <person name="Hu Y."/>
            <person name="Jiang H."/>
            <person name="Kalra D."/>
            <person name="Klinner C."/>
            <person name="Konig C."/>
            <person name="Kovar C."/>
            <person name="Kroll A.R."/>
            <person name="Kuwar S.S."/>
            <person name="Lee S.L."/>
            <person name="Lehman R."/>
            <person name="Li K."/>
            <person name="Li Z."/>
            <person name="Liang H."/>
            <person name="Lovelace S."/>
            <person name="Lu Z."/>
            <person name="Mansfield J.H."/>
            <person name="McCulloch K.J."/>
            <person name="Mathew T."/>
            <person name="Morton B."/>
            <person name="Muzny D.M."/>
            <person name="Neunemann D."/>
            <person name="Ongeri F."/>
            <person name="Pauchet Y."/>
            <person name="Pu L.L."/>
            <person name="Pyrousis I."/>
            <person name="Rao X.J."/>
            <person name="Redding A."/>
            <person name="Roesel C."/>
            <person name="Sanchez-Gracia A."/>
            <person name="Schaack S."/>
            <person name="Shukla A."/>
            <person name="Tetreau G."/>
            <person name="Wang Y."/>
            <person name="Xiong G.H."/>
            <person name="Traut W."/>
            <person name="Walsh T.K."/>
            <person name="Worley K.C."/>
            <person name="Wu D."/>
            <person name="Wu W."/>
            <person name="Wu Y.Q."/>
            <person name="Zhang X."/>
            <person name="Zou Z."/>
            <person name="Zucker H."/>
            <person name="Briscoe A.D."/>
            <person name="Burmester T."/>
            <person name="Clem R.J."/>
            <person name="Feyereisen R."/>
            <person name="Grimmelikhuijzen C.J.P."/>
            <person name="Hamodrakas S.J."/>
            <person name="Hansson B.S."/>
            <person name="Huguet E."/>
            <person name="Jermiin L.S."/>
            <person name="Lan Q."/>
            <person name="Lehman H.K."/>
            <person name="Lorenzen M."/>
            <person name="Merzendorfer H."/>
            <person name="Michalopoulos I."/>
            <person name="Morton D.B."/>
            <person name="Muthukrishnan S."/>
            <person name="Oakeshott J.G."/>
            <person name="Palmer W."/>
            <person name="Park Y."/>
            <person name="Passarelli A.L."/>
            <person name="Rozas J."/>
            <person name="Schwartz L.M."/>
            <person name="Smith W."/>
            <person name="Southgate A."/>
            <person name="Vilcinskas A."/>
            <person name="Vogt R."/>
            <person name="Wang P."/>
            <person name="Werren J."/>
            <person name="Yu X.Q."/>
            <person name="Zhou J.J."/>
            <person name="Brown S.J."/>
            <person name="Scherer S.E."/>
            <person name="Richards S."/>
            <person name="Blissard G.W."/>
        </authorList>
    </citation>
    <scope>NUCLEOTIDE SEQUENCE</scope>
</reference>
<sequence>MHVLPYHVSGEPLSAQQAYESGLVTKVVPANELDKEVEKITQKINLKSRNVIALGKQFFYKQINLDLFKAYELGQEVMVDNINTKDGQEGISSFVEKRKAKWNHQ</sequence>
<keyword evidence="4" id="KW-1185">Reference proteome</keyword>
<evidence type="ECO:0000313" key="3">
    <source>
        <dbReference type="EMBL" id="KAG6443235.1"/>
    </source>
</evidence>
<dbReference type="GO" id="GO:0005739">
    <property type="term" value="C:mitochondrion"/>
    <property type="evidence" value="ECO:0007669"/>
    <property type="project" value="TreeGrafter"/>
</dbReference>
<dbReference type="InterPro" id="IPR001753">
    <property type="entry name" value="Enoyl-CoA_hydra/iso"/>
</dbReference>
<dbReference type="Pfam" id="PF00378">
    <property type="entry name" value="ECH_1"/>
    <property type="match status" value="1"/>
</dbReference>
<evidence type="ECO:0000313" key="4">
    <source>
        <dbReference type="Proteomes" id="UP000791440"/>
    </source>
</evidence>
<keyword evidence="2" id="KW-0443">Lipid metabolism</keyword>
<gene>
    <name evidence="3" type="ORF">O3G_MSEX002819</name>
</gene>
<dbReference type="GO" id="GO:0016836">
    <property type="term" value="F:hydro-lyase activity"/>
    <property type="evidence" value="ECO:0007669"/>
    <property type="project" value="TreeGrafter"/>
</dbReference>
<name>A0A921YPY9_MANSE</name>
<dbReference type="AlphaFoldDB" id="A0A921YPY9"/>
<comment type="caution">
    <text evidence="3">The sequence shown here is derived from an EMBL/GenBank/DDBJ whole genome shotgun (WGS) entry which is preliminary data.</text>
</comment>
<evidence type="ECO:0000256" key="1">
    <source>
        <dbReference type="ARBA" id="ARBA00022832"/>
    </source>
</evidence>
<dbReference type="GO" id="GO:0006631">
    <property type="term" value="P:fatty acid metabolic process"/>
    <property type="evidence" value="ECO:0007669"/>
    <property type="project" value="UniProtKB-KW"/>
</dbReference>
<protein>
    <recommendedName>
        <fullName evidence="5">Enoyl-CoA hydratase</fullName>
    </recommendedName>
</protein>
<evidence type="ECO:0000256" key="2">
    <source>
        <dbReference type="ARBA" id="ARBA00023098"/>
    </source>
</evidence>
<dbReference type="Proteomes" id="UP000791440">
    <property type="component" value="Unassembled WGS sequence"/>
</dbReference>
<evidence type="ECO:0008006" key="5">
    <source>
        <dbReference type="Google" id="ProtNLM"/>
    </source>
</evidence>